<evidence type="ECO:0000256" key="1">
    <source>
        <dbReference type="SAM" id="Coils"/>
    </source>
</evidence>
<organism evidence="3 4">
    <name type="scientific">Trifolium subterraneum</name>
    <name type="common">Subterranean clover</name>
    <dbReference type="NCBI Taxonomy" id="3900"/>
    <lineage>
        <taxon>Eukaryota</taxon>
        <taxon>Viridiplantae</taxon>
        <taxon>Streptophyta</taxon>
        <taxon>Embryophyta</taxon>
        <taxon>Tracheophyta</taxon>
        <taxon>Spermatophyta</taxon>
        <taxon>Magnoliopsida</taxon>
        <taxon>eudicotyledons</taxon>
        <taxon>Gunneridae</taxon>
        <taxon>Pentapetalae</taxon>
        <taxon>rosids</taxon>
        <taxon>fabids</taxon>
        <taxon>Fabales</taxon>
        <taxon>Fabaceae</taxon>
        <taxon>Papilionoideae</taxon>
        <taxon>50 kb inversion clade</taxon>
        <taxon>NPAAA clade</taxon>
        <taxon>Hologalegina</taxon>
        <taxon>IRL clade</taxon>
        <taxon>Trifolieae</taxon>
        <taxon>Trifolium</taxon>
    </lineage>
</organism>
<sequence>MEDSSNSNVGCNGEIVSVTPSKKRELLQFELLSLHNVLHPNCDGDNSSVSSANEGCESPLSSWDSEPETDIPSLINCDGTPEGSLQSINLEENYLDMEEQNQFVGVENTDDGLLWEMDNRSYEDLLNKFLEKEEELRVSNYKLQFSEEEIINSEAQLDNMCEELKLKDEELNKQKELSEEKIFKLKIQIEKSENRLNNVNGELKLKEEELKIQKELLKRAIFCSKLHIEKSNNRLNYINEELKLKEEELNKQKELSEEEIFKLKTQIEKSEIQLNNVNEVLKLKEEELNVQKDLSEQEIIKLKIQVENSEVQLKNVHEELKQKEEELNKLKEFSEEENFKLKIQIEKSANQLNNVHEELNRKQEEMQKQIAEYDTHISEFVNKITSLAEQLDVAHENLKISKDEITILRMELESKSSETNLLQGQLKVTERTQNQMLGDLVKMHEANEINQEQEMRKLKSENLDLQAKLCFDIASLSKQNIELTSKLEGCDSRNKELVKKLKQYEAEKLNQLELHATQIVLQDEIMSLRQELKQRMDDAEATNKKLDMVMIELDEANVMIGNLKAEICSRDDTALDEVNNLKLRVEELENKVTRQNGVISEWEKKEAVRELQNLYDSKVEHCKIGYRARLFSFLKK</sequence>
<reference evidence="4" key="1">
    <citation type="journal article" date="2017" name="Front. Plant Sci.">
        <title>Climate Clever Clovers: New Paradigm to Reduce the Environmental Footprint of Ruminants by Breeding Low Methanogenic Forages Utilizing Haplotype Variation.</title>
        <authorList>
            <person name="Kaur P."/>
            <person name="Appels R."/>
            <person name="Bayer P.E."/>
            <person name="Keeble-Gagnere G."/>
            <person name="Wang J."/>
            <person name="Hirakawa H."/>
            <person name="Shirasawa K."/>
            <person name="Vercoe P."/>
            <person name="Stefanova K."/>
            <person name="Durmic Z."/>
            <person name="Nichols P."/>
            <person name="Revell C."/>
            <person name="Isobe S.N."/>
            <person name="Edwards D."/>
            <person name="Erskine W."/>
        </authorList>
    </citation>
    <scope>NUCLEOTIDE SEQUENCE [LARGE SCALE GENOMIC DNA]</scope>
    <source>
        <strain evidence="4">cv. Daliak</strain>
    </source>
</reference>
<protein>
    <recommendedName>
        <fullName evidence="5">NAB domain-containing protein</fullName>
    </recommendedName>
</protein>
<evidence type="ECO:0008006" key="5">
    <source>
        <dbReference type="Google" id="ProtNLM"/>
    </source>
</evidence>
<feature type="compositionally biased region" description="Polar residues" evidence="2">
    <location>
        <begin position="45"/>
        <end position="64"/>
    </location>
</feature>
<dbReference type="OrthoDB" id="1434434at2759"/>
<dbReference type="Proteomes" id="UP000242715">
    <property type="component" value="Unassembled WGS sequence"/>
</dbReference>
<feature type="region of interest" description="Disordered" evidence="2">
    <location>
        <begin position="45"/>
        <end position="78"/>
    </location>
</feature>
<dbReference type="EMBL" id="DF974767">
    <property type="protein sequence ID" value="GAU50440.1"/>
    <property type="molecule type" value="Genomic_DNA"/>
</dbReference>
<evidence type="ECO:0000256" key="2">
    <source>
        <dbReference type="SAM" id="MobiDB-lite"/>
    </source>
</evidence>
<gene>
    <name evidence="3" type="ORF">TSUD_409500</name>
</gene>
<feature type="coiled-coil region" evidence="1">
    <location>
        <begin position="143"/>
        <end position="379"/>
    </location>
</feature>
<accession>A0A2Z6PH69</accession>
<keyword evidence="4" id="KW-1185">Reference proteome</keyword>
<evidence type="ECO:0000313" key="4">
    <source>
        <dbReference type="Proteomes" id="UP000242715"/>
    </source>
</evidence>
<dbReference type="AlphaFoldDB" id="A0A2Z6PH69"/>
<name>A0A2Z6PH69_TRISU</name>
<feature type="coiled-coil region" evidence="1">
    <location>
        <begin position="441"/>
        <end position="605"/>
    </location>
</feature>
<keyword evidence="1" id="KW-0175">Coiled coil</keyword>
<evidence type="ECO:0000313" key="3">
    <source>
        <dbReference type="EMBL" id="GAU50440.1"/>
    </source>
</evidence>
<proteinExistence type="predicted"/>